<dbReference type="PROSITE" id="PS50084">
    <property type="entry name" value="KH_TYPE_1"/>
    <property type="match status" value="1"/>
</dbReference>
<comment type="function">
    <text evidence="19">Necessary for the splicing of pre-mRNA. Has a role in the recognition of the branch site (5'-UACUAAC-3'), the pyrimidine tract and the 3'-splice site at the 3'-end of introns.</text>
</comment>
<dbReference type="InterPro" id="IPR004087">
    <property type="entry name" value="KH_dom"/>
</dbReference>
<keyword evidence="7 19" id="KW-0747">Spliceosome</keyword>
<feature type="region of interest" description="Disordered" evidence="20">
    <location>
        <begin position="598"/>
        <end position="617"/>
    </location>
</feature>
<feature type="compositionally biased region" description="Polar residues" evidence="20">
    <location>
        <begin position="85"/>
        <end position="98"/>
    </location>
</feature>
<evidence type="ECO:0000256" key="9">
    <source>
        <dbReference type="ARBA" id="ARBA00022833"/>
    </source>
</evidence>
<keyword evidence="23" id="KW-1185">Reference proteome</keyword>
<gene>
    <name evidence="22" type="ORF">HPB52_003332</name>
</gene>
<feature type="domain" description="CCHC-type" evidence="21">
    <location>
        <begin position="361"/>
        <end position="377"/>
    </location>
</feature>
<dbReference type="Gene3D" id="4.10.60.10">
    <property type="entry name" value="Zinc finger, CCHC-type"/>
    <property type="match status" value="1"/>
</dbReference>
<accession>A0A9D4QH60</accession>
<comment type="subcellular location">
    <subcellularLocation>
        <location evidence="1 19">Nucleus</location>
    </subcellularLocation>
</comment>
<reference evidence="22" key="1">
    <citation type="journal article" date="2020" name="Cell">
        <title>Large-Scale Comparative Analyses of Tick Genomes Elucidate Their Genetic Diversity and Vector Capacities.</title>
        <authorList>
            <consortium name="Tick Genome and Microbiome Consortium (TIGMIC)"/>
            <person name="Jia N."/>
            <person name="Wang J."/>
            <person name="Shi W."/>
            <person name="Du L."/>
            <person name="Sun Y."/>
            <person name="Zhan W."/>
            <person name="Jiang J.F."/>
            <person name="Wang Q."/>
            <person name="Zhang B."/>
            <person name="Ji P."/>
            <person name="Bell-Sakyi L."/>
            <person name="Cui X.M."/>
            <person name="Yuan T.T."/>
            <person name="Jiang B.G."/>
            <person name="Yang W.F."/>
            <person name="Lam T.T."/>
            <person name="Chang Q.C."/>
            <person name="Ding S.J."/>
            <person name="Wang X.J."/>
            <person name="Zhu J.G."/>
            <person name="Ruan X.D."/>
            <person name="Zhao L."/>
            <person name="Wei J.T."/>
            <person name="Ye R.Z."/>
            <person name="Que T.C."/>
            <person name="Du C.H."/>
            <person name="Zhou Y.H."/>
            <person name="Cheng J.X."/>
            <person name="Dai P.F."/>
            <person name="Guo W.B."/>
            <person name="Han X.H."/>
            <person name="Huang E.J."/>
            <person name="Li L.F."/>
            <person name="Wei W."/>
            <person name="Gao Y.C."/>
            <person name="Liu J.Z."/>
            <person name="Shao H.Z."/>
            <person name="Wang X."/>
            <person name="Wang C.C."/>
            <person name="Yang T.C."/>
            <person name="Huo Q.B."/>
            <person name="Li W."/>
            <person name="Chen H.Y."/>
            <person name="Chen S.E."/>
            <person name="Zhou L.G."/>
            <person name="Ni X.B."/>
            <person name="Tian J.H."/>
            <person name="Sheng Y."/>
            <person name="Liu T."/>
            <person name="Pan Y.S."/>
            <person name="Xia L.Y."/>
            <person name="Li J."/>
            <person name="Zhao F."/>
            <person name="Cao W.C."/>
        </authorList>
    </citation>
    <scope>NUCLEOTIDE SEQUENCE</scope>
    <source>
        <strain evidence="22">Rsan-2018</strain>
    </source>
</reference>
<keyword evidence="3" id="KW-0678">Repressor</keyword>
<keyword evidence="10 18" id="KW-0694">RNA-binding</keyword>
<name>A0A9D4QH60_RHISA</name>
<comment type="caution">
    <text evidence="22">The sequence shown here is derived from an EMBL/GenBank/DDBJ whole genome shotgun (WGS) entry which is preliminary data.</text>
</comment>
<evidence type="ECO:0000256" key="4">
    <source>
        <dbReference type="ARBA" id="ARBA00022553"/>
    </source>
</evidence>
<feature type="compositionally biased region" description="Acidic residues" evidence="20">
    <location>
        <begin position="601"/>
        <end position="612"/>
    </location>
</feature>
<keyword evidence="12" id="KW-0805">Transcription regulation</keyword>
<dbReference type="Proteomes" id="UP000821837">
    <property type="component" value="Chromosome 1"/>
</dbReference>
<dbReference type="Gene3D" id="3.30.1370.10">
    <property type="entry name" value="K Homology domain, type 1"/>
    <property type="match status" value="1"/>
</dbReference>
<dbReference type="GO" id="GO:0048024">
    <property type="term" value="P:regulation of mRNA splicing, via spliceosome"/>
    <property type="evidence" value="ECO:0007669"/>
    <property type="project" value="TreeGrafter"/>
</dbReference>
<dbReference type="Gene3D" id="6.10.140.1790">
    <property type="match status" value="1"/>
</dbReference>
<feature type="region of interest" description="Disordered" evidence="20">
    <location>
        <begin position="1"/>
        <end position="118"/>
    </location>
</feature>
<dbReference type="GO" id="GO:0008270">
    <property type="term" value="F:zinc ion binding"/>
    <property type="evidence" value="ECO:0007669"/>
    <property type="project" value="UniProtKB-UniRule"/>
</dbReference>
<dbReference type="CDD" id="cd22382">
    <property type="entry name" value="KH-I_SF1"/>
    <property type="match status" value="1"/>
</dbReference>
<evidence type="ECO:0000256" key="17">
    <source>
        <dbReference type="PROSITE-ProRule" id="PRU00047"/>
    </source>
</evidence>
<feature type="compositionally biased region" description="Basic and acidic residues" evidence="20">
    <location>
        <begin position="39"/>
        <end position="70"/>
    </location>
</feature>
<reference evidence="22" key="2">
    <citation type="submission" date="2021-09" db="EMBL/GenBank/DDBJ databases">
        <authorList>
            <person name="Jia N."/>
            <person name="Wang J."/>
            <person name="Shi W."/>
            <person name="Du L."/>
            <person name="Sun Y."/>
            <person name="Zhan W."/>
            <person name="Jiang J."/>
            <person name="Wang Q."/>
            <person name="Zhang B."/>
            <person name="Ji P."/>
            <person name="Sakyi L.B."/>
            <person name="Cui X."/>
            <person name="Yuan T."/>
            <person name="Jiang B."/>
            <person name="Yang W."/>
            <person name="Lam T.T.-Y."/>
            <person name="Chang Q."/>
            <person name="Ding S."/>
            <person name="Wang X."/>
            <person name="Zhu J."/>
            <person name="Ruan X."/>
            <person name="Zhao L."/>
            <person name="Wei J."/>
            <person name="Que T."/>
            <person name="Du C."/>
            <person name="Cheng J."/>
            <person name="Dai P."/>
            <person name="Han X."/>
            <person name="Huang E."/>
            <person name="Gao Y."/>
            <person name="Liu J."/>
            <person name="Shao H."/>
            <person name="Ye R."/>
            <person name="Li L."/>
            <person name="Wei W."/>
            <person name="Wang X."/>
            <person name="Wang C."/>
            <person name="Huo Q."/>
            <person name="Li W."/>
            <person name="Guo W."/>
            <person name="Chen H."/>
            <person name="Chen S."/>
            <person name="Zhou L."/>
            <person name="Zhou L."/>
            <person name="Ni X."/>
            <person name="Tian J."/>
            <person name="Zhou Y."/>
            <person name="Sheng Y."/>
            <person name="Liu T."/>
            <person name="Pan Y."/>
            <person name="Xia L."/>
            <person name="Li J."/>
            <person name="Zhao F."/>
            <person name="Cao W."/>
        </authorList>
    </citation>
    <scope>NUCLEOTIDE SEQUENCE</scope>
    <source>
        <strain evidence="22">Rsan-2018</strain>
        <tissue evidence="22">Larvae</tissue>
    </source>
</reference>
<evidence type="ECO:0000256" key="18">
    <source>
        <dbReference type="PROSITE-ProRule" id="PRU00117"/>
    </source>
</evidence>
<keyword evidence="5 19" id="KW-0507">mRNA processing</keyword>
<evidence type="ECO:0000256" key="13">
    <source>
        <dbReference type="ARBA" id="ARBA00023163"/>
    </source>
</evidence>
<dbReference type="Pfam" id="PF22675">
    <property type="entry name" value="KH-I_KHDC4-BBP"/>
    <property type="match status" value="1"/>
</dbReference>
<dbReference type="InterPro" id="IPR032570">
    <property type="entry name" value="SF1-HH"/>
</dbReference>
<evidence type="ECO:0000313" key="22">
    <source>
        <dbReference type="EMBL" id="KAH7982162.1"/>
    </source>
</evidence>
<dbReference type="InterPro" id="IPR045071">
    <property type="entry name" value="BBP-like"/>
</dbReference>
<evidence type="ECO:0000256" key="2">
    <source>
        <dbReference type="ARBA" id="ARBA00010382"/>
    </source>
</evidence>
<dbReference type="GO" id="GO:0003729">
    <property type="term" value="F:mRNA binding"/>
    <property type="evidence" value="ECO:0007669"/>
    <property type="project" value="TreeGrafter"/>
</dbReference>
<evidence type="ECO:0000256" key="20">
    <source>
        <dbReference type="SAM" id="MobiDB-lite"/>
    </source>
</evidence>
<evidence type="ECO:0000256" key="10">
    <source>
        <dbReference type="ARBA" id="ARBA00022884"/>
    </source>
</evidence>
<dbReference type="InterPro" id="IPR047086">
    <property type="entry name" value="SF1-HH_sf"/>
</dbReference>
<comment type="function">
    <text evidence="16">Necessary for the ATP-dependent first step of spliceosome assembly. Binds to the intron branch point sequence (BPS) 5'-UACUAAC-3' of the pre-mRNA. May act as transcription repressor.</text>
</comment>
<evidence type="ECO:0000256" key="6">
    <source>
        <dbReference type="ARBA" id="ARBA00022723"/>
    </source>
</evidence>
<keyword evidence="9 19" id="KW-0862">Zinc</keyword>
<dbReference type="SUPFAM" id="SSF54791">
    <property type="entry name" value="Eukaryotic type KH-domain (KH-domain type I)"/>
    <property type="match status" value="1"/>
</dbReference>
<organism evidence="22 23">
    <name type="scientific">Rhipicephalus sanguineus</name>
    <name type="common">Brown dog tick</name>
    <name type="synonym">Ixodes sanguineus</name>
    <dbReference type="NCBI Taxonomy" id="34632"/>
    <lineage>
        <taxon>Eukaryota</taxon>
        <taxon>Metazoa</taxon>
        <taxon>Ecdysozoa</taxon>
        <taxon>Arthropoda</taxon>
        <taxon>Chelicerata</taxon>
        <taxon>Arachnida</taxon>
        <taxon>Acari</taxon>
        <taxon>Parasitiformes</taxon>
        <taxon>Ixodida</taxon>
        <taxon>Ixodoidea</taxon>
        <taxon>Ixodidae</taxon>
        <taxon>Rhipicephalinae</taxon>
        <taxon>Rhipicephalus</taxon>
        <taxon>Rhipicephalus</taxon>
    </lineage>
</organism>
<evidence type="ECO:0000313" key="23">
    <source>
        <dbReference type="Proteomes" id="UP000821837"/>
    </source>
</evidence>
<dbReference type="EMBL" id="JABSTV010001245">
    <property type="protein sequence ID" value="KAH7982162.1"/>
    <property type="molecule type" value="Genomic_DNA"/>
</dbReference>
<dbReference type="SMART" id="SM00343">
    <property type="entry name" value="ZnF_C2HC"/>
    <property type="match status" value="2"/>
</dbReference>
<protein>
    <recommendedName>
        <fullName evidence="19">Branchpoint-bridging protein</fullName>
    </recommendedName>
</protein>
<dbReference type="AlphaFoldDB" id="A0A9D4QH60"/>
<evidence type="ECO:0000256" key="1">
    <source>
        <dbReference type="ARBA" id="ARBA00004123"/>
    </source>
</evidence>
<dbReference type="GO" id="GO:0000398">
    <property type="term" value="P:mRNA splicing, via spliceosome"/>
    <property type="evidence" value="ECO:0007669"/>
    <property type="project" value="UniProtKB-UniRule"/>
</dbReference>
<dbReference type="SMART" id="SM00322">
    <property type="entry name" value="KH"/>
    <property type="match status" value="1"/>
</dbReference>
<comment type="similarity">
    <text evidence="2 19">Belongs to the BBP/SF1 family.</text>
</comment>
<dbReference type="SUPFAM" id="SSF57756">
    <property type="entry name" value="Retrovirus zinc finger-like domains"/>
    <property type="match status" value="1"/>
</dbReference>
<dbReference type="PANTHER" id="PTHR11208">
    <property type="entry name" value="RNA-BINDING PROTEIN RELATED"/>
    <property type="match status" value="1"/>
</dbReference>
<keyword evidence="4" id="KW-0597">Phosphoprotein</keyword>
<dbReference type="GO" id="GO:0005654">
    <property type="term" value="C:nucleoplasm"/>
    <property type="evidence" value="ECO:0007669"/>
    <property type="project" value="UniProtKB-ARBA"/>
</dbReference>
<dbReference type="PROSITE" id="PS50158">
    <property type="entry name" value="ZF_CCHC"/>
    <property type="match status" value="2"/>
</dbReference>
<dbReference type="Pfam" id="PF16275">
    <property type="entry name" value="SF1-HH"/>
    <property type="match status" value="1"/>
</dbReference>
<dbReference type="VEuPathDB" id="VectorBase:RSAN_044442"/>
<proteinExistence type="inferred from homology"/>
<feature type="compositionally biased region" description="Gly residues" evidence="20">
    <location>
        <begin position="406"/>
        <end position="429"/>
    </location>
</feature>
<keyword evidence="14 19" id="KW-0508">mRNA splicing</keyword>
<dbReference type="InterPro" id="IPR001878">
    <property type="entry name" value="Znf_CCHC"/>
</dbReference>
<keyword evidence="6 19" id="KW-0479">Metal-binding</keyword>
<dbReference type="InterPro" id="IPR036875">
    <property type="entry name" value="Znf_CCHC_sf"/>
</dbReference>
<evidence type="ECO:0000256" key="11">
    <source>
        <dbReference type="ARBA" id="ARBA00022990"/>
    </source>
</evidence>
<evidence type="ECO:0000256" key="15">
    <source>
        <dbReference type="ARBA" id="ARBA00023242"/>
    </source>
</evidence>
<evidence type="ECO:0000256" key="8">
    <source>
        <dbReference type="ARBA" id="ARBA00022771"/>
    </source>
</evidence>
<evidence type="ECO:0000256" key="12">
    <source>
        <dbReference type="ARBA" id="ARBA00023015"/>
    </source>
</evidence>
<dbReference type="InterPro" id="IPR036612">
    <property type="entry name" value="KH_dom_type_1_sf"/>
</dbReference>
<feature type="region of interest" description="Disordered" evidence="20">
    <location>
        <begin position="404"/>
        <end position="517"/>
    </location>
</feature>
<evidence type="ECO:0000256" key="14">
    <source>
        <dbReference type="ARBA" id="ARBA00023187"/>
    </source>
</evidence>
<keyword evidence="8 17" id="KW-0863">Zinc-finger</keyword>
<evidence type="ECO:0000256" key="16">
    <source>
        <dbReference type="ARBA" id="ARBA00055181"/>
    </source>
</evidence>
<evidence type="ECO:0000256" key="5">
    <source>
        <dbReference type="ARBA" id="ARBA00022664"/>
    </source>
</evidence>
<dbReference type="FunFam" id="3.30.1370.10:FF:000016">
    <property type="entry name" value="Putative splicing factor 1"/>
    <property type="match status" value="1"/>
</dbReference>
<sequence>MAGALPPAATQPNGTTGAVSAPAPPVALPVFPALPTSTKADKDHDERDRDRDRDRDGRRDRDKERSRDRAAMTGAPPVVSMLPSWASQDENSNTSMGSMGSIGSLEANTGERRRKRRSRWCCDEKEKVFIPGMPTVLPTNLDPNQERAYLLQLQIEELSRRLRTEDLGIPFNPEDRSPSPEPIYNSAGKRLNTREYRVRKKLEDERHVLIQEMFTINPEYKPPSDYKPPLVRVSEKVMIPQEEHPDINFVGLLIGPRGNTLKSLEKETGAKIIIRGKGSVKEGKVGRKDGQPLPGEDEPLHAFVTASSQENVRKAVDRIKEIIRQGVEVPEGQNDLRRMQLRELALLNGTLRENDLLGGPRCSNCGAPGHKAWQCPDRPNITNNVICACCGGTGHIARDCRERGKGGSSGYGGRGGFGGGGGGDGGPGGSQSKIDEEYMSLMAELGEGPPPPSKSGGDDTSNRGGSGPQLGSTQGPMRAIMAPPPLTGGNAPLGMDRPPPQQWATGPKGMMPPGGPRPPSMMGGPPPPHMAGTGMPWQPSQDSCDVDVDGAEELMPVALRDTLRGVRFADYVEVDTGASVCGALTDEDIIAQVAGAQPVAEEPEGEEDEDDEAPVRPSASAVMEALNVARLFFSFEEGEEDSLRRVRALEQRAAAVAFREKKQMVITDFFGQ</sequence>
<dbReference type="InterPro" id="IPR055256">
    <property type="entry name" value="KH_1_KHDC4/BBP-like"/>
</dbReference>
<evidence type="ECO:0000256" key="3">
    <source>
        <dbReference type="ARBA" id="ARBA00022491"/>
    </source>
</evidence>
<keyword evidence="11" id="KW-0007">Acetylation</keyword>
<dbReference type="GO" id="GO:0045131">
    <property type="term" value="F:pre-mRNA branch point binding"/>
    <property type="evidence" value="ECO:0007669"/>
    <property type="project" value="UniProtKB-UniRule"/>
</dbReference>
<keyword evidence="13" id="KW-0804">Transcription</keyword>
<keyword evidence="15 19" id="KW-0539">Nucleus</keyword>
<evidence type="ECO:0000256" key="7">
    <source>
        <dbReference type="ARBA" id="ARBA00022728"/>
    </source>
</evidence>
<feature type="domain" description="CCHC-type" evidence="21">
    <location>
        <begin position="387"/>
        <end position="402"/>
    </location>
</feature>
<evidence type="ECO:0000259" key="21">
    <source>
        <dbReference type="PROSITE" id="PS50158"/>
    </source>
</evidence>
<feature type="compositionally biased region" description="Polar residues" evidence="20">
    <location>
        <begin position="462"/>
        <end position="475"/>
    </location>
</feature>
<evidence type="ECO:0000256" key="19">
    <source>
        <dbReference type="RuleBase" id="RU367126"/>
    </source>
</evidence>
<dbReference type="GO" id="GO:0005681">
    <property type="term" value="C:spliceosomal complex"/>
    <property type="evidence" value="ECO:0007669"/>
    <property type="project" value="UniProtKB-KW"/>
</dbReference>
<dbReference type="PANTHER" id="PTHR11208:SF45">
    <property type="entry name" value="SPLICING FACTOR 1"/>
    <property type="match status" value="1"/>
</dbReference>